<dbReference type="KEGG" id="plue:EWM63_04855"/>
<dbReference type="RefSeq" id="WP_130185525.1">
    <property type="nucleotide sequence ID" value="NZ_CP035913.1"/>
</dbReference>
<sequence length="141" mass="14520">MTGERSLAPGTLVDGQLVFSTVVPGGDPCADSTSRRYVLDALAGLPADGGTAPSRGVTGVLVPGPLHGAPLLLPGPRTRMPRDPTGRIRVTQDTAIVHFGASGQPLPGGSSTATWAAGRLSWREVANWRQLHRRAAQGAAP</sequence>
<evidence type="ECO:0000313" key="1">
    <source>
        <dbReference type="EMBL" id="QBE62390.1"/>
    </source>
</evidence>
<organism evidence="1 2">
    <name type="scientific">Pseudoduganella lutea</name>
    <dbReference type="NCBI Taxonomy" id="321985"/>
    <lineage>
        <taxon>Bacteria</taxon>
        <taxon>Pseudomonadati</taxon>
        <taxon>Pseudomonadota</taxon>
        <taxon>Betaproteobacteria</taxon>
        <taxon>Burkholderiales</taxon>
        <taxon>Oxalobacteraceae</taxon>
        <taxon>Telluria group</taxon>
        <taxon>Pseudoduganella</taxon>
    </lineage>
</organism>
<gene>
    <name evidence="1" type="ORF">EWM63_04855</name>
</gene>
<name>A0A4P6KTZ7_9BURK</name>
<dbReference type="EMBL" id="CP035913">
    <property type="protein sequence ID" value="QBE62390.1"/>
    <property type="molecule type" value="Genomic_DNA"/>
</dbReference>
<reference evidence="1 2" key="1">
    <citation type="submission" date="2019-02" db="EMBL/GenBank/DDBJ databases">
        <title>Draft Genome Sequences of Six Type Strains of the Genus Massilia.</title>
        <authorList>
            <person name="Miess H."/>
            <person name="Frediansyhah A."/>
            <person name="Gross H."/>
        </authorList>
    </citation>
    <scope>NUCLEOTIDE SEQUENCE [LARGE SCALE GENOMIC DNA]</scope>
    <source>
        <strain evidence="1 2">DSM 17473</strain>
    </source>
</reference>
<dbReference type="AlphaFoldDB" id="A0A4P6KTZ7"/>
<proteinExistence type="predicted"/>
<dbReference type="Proteomes" id="UP000290637">
    <property type="component" value="Chromosome"/>
</dbReference>
<evidence type="ECO:0000313" key="2">
    <source>
        <dbReference type="Proteomes" id="UP000290637"/>
    </source>
</evidence>
<keyword evidence="2" id="KW-1185">Reference proteome</keyword>
<accession>A0A4P6KTZ7</accession>
<protein>
    <submittedName>
        <fullName evidence="1">Uncharacterized protein</fullName>
    </submittedName>
</protein>